<reference evidence="5" key="2">
    <citation type="journal article" date="2023" name="IMA Fungus">
        <title>Comparative genomic study of the Penicillium genus elucidates a diverse pangenome and 15 lateral gene transfer events.</title>
        <authorList>
            <person name="Petersen C."/>
            <person name="Sorensen T."/>
            <person name="Nielsen M.R."/>
            <person name="Sondergaard T.E."/>
            <person name="Sorensen J.L."/>
            <person name="Fitzpatrick D.A."/>
            <person name="Frisvad J.C."/>
            <person name="Nielsen K.L."/>
        </authorList>
    </citation>
    <scope>NUCLEOTIDE SEQUENCE</scope>
    <source>
        <strain evidence="5">IBT 30728</strain>
    </source>
</reference>
<sequence length="567" mass="62113">MRTIFQVYTQLACILSLVNEIHAQTWKTQVNTTMCNWNQYRAIQFQQSIVFNGGSLWWQNGYSDGSLGIPENNENKNSPFLSFPLSTPFDTQTTNVTALFSAKPRSRIQYQNFRSGAMFGSDEEILLYGGVTRETDTKSSNSANLLGYRSATHPSELNTGYFFNSTLPSTISESVTSGSQVSVPSESLAFYFGGMRGKDWGQISSDDGSADTAATTLIMVNMGISGDQKVWKNFSLPTSVVSRADSQMVWIPVSERGILAVIGGVLNPQNIFPTGLSVSQAKQNKERDPEFMRQISIYDIAREKWFLQGTTGDIPSKAYAAFCAVVASASDGSSHNIYIYGGYDGQDALSTPYDDVYILSLPSFVWTKAYTGRPQYGRSGHQCFRILPDRMLIVGGLYKDPSLCLQDGFVRIFDLNTLAFNSSYSPYINEDYLVPDPIIRQIGGSNTGNATASAPILKADPELVSILNTKYTKPIPTWYPYAEGMATSVPLYSPAKSWVVPLAVGLIVPSAVLMIGVVEIDSTPVATSLKTQIHKVHELPGSPANDTSGYPLSITSTPPEMYARLHS</sequence>
<keyword evidence="6" id="KW-1185">Reference proteome</keyword>
<protein>
    <submittedName>
        <fullName evidence="5">Uncharacterized protein</fullName>
    </submittedName>
</protein>
<feature type="region of interest" description="Disordered" evidence="3">
    <location>
        <begin position="538"/>
        <end position="560"/>
    </location>
</feature>
<accession>A0A9W9WR29</accession>
<dbReference type="Gene3D" id="2.120.10.80">
    <property type="entry name" value="Kelch-type beta propeller"/>
    <property type="match status" value="1"/>
</dbReference>
<dbReference type="EMBL" id="JAPWDQ010000013">
    <property type="protein sequence ID" value="KAJ5472141.1"/>
    <property type="molecule type" value="Genomic_DNA"/>
</dbReference>
<feature type="signal peptide" evidence="4">
    <location>
        <begin position="1"/>
        <end position="23"/>
    </location>
</feature>
<dbReference type="AlphaFoldDB" id="A0A9W9WR29"/>
<keyword evidence="1" id="KW-0880">Kelch repeat</keyword>
<name>A0A9W9WR29_9EURO</name>
<dbReference type="InterPro" id="IPR011043">
    <property type="entry name" value="Gal_Oxase/kelch_b-propeller"/>
</dbReference>
<dbReference type="PANTHER" id="PTHR46228:SF2">
    <property type="entry name" value="KELCH REPEAT PROTEIN (AFU_ORTHOLOGUE AFUA_4G14350)"/>
    <property type="match status" value="1"/>
</dbReference>
<evidence type="ECO:0000256" key="4">
    <source>
        <dbReference type="SAM" id="SignalP"/>
    </source>
</evidence>
<evidence type="ECO:0000256" key="3">
    <source>
        <dbReference type="SAM" id="MobiDB-lite"/>
    </source>
</evidence>
<dbReference type="GeneID" id="81628555"/>
<evidence type="ECO:0000256" key="1">
    <source>
        <dbReference type="ARBA" id="ARBA00022441"/>
    </source>
</evidence>
<keyword evidence="2" id="KW-0677">Repeat</keyword>
<dbReference type="PANTHER" id="PTHR46228">
    <property type="entry name" value="KELCH DOMAIN-CONTAINING PROTEIN"/>
    <property type="match status" value="1"/>
</dbReference>
<evidence type="ECO:0000313" key="5">
    <source>
        <dbReference type="EMBL" id="KAJ5472141.1"/>
    </source>
</evidence>
<proteinExistence type="predicted"/>
<dbReference type="SUPFAM" id="SSF50965">
    <property type="entry name" value="Galactose oxidase, central domain"/>
    <property type="match status" value="1"/>
</dbReference>
<organism evidence="5 6">
    <name type="scientific">Penicillium diatomitis</name>
    <dbReference type="NCBI Taxonomy" id="2819901"/>
    <lineage>
        <taxon>Eukaryota</taxon>
        <taxon>Fungi</taxon>
        <taxon>Dikarya</taxon>
        <taxon>Ascomycota</taxon>
        <taxon>Pezizomycotina</taxon>
        <taxon>Eurotiomycetes</taxon>
        <taxon>Eurotiomycetidae</taxon>
        <taxon>Eurotiales</taxon>
        <taxon>Aspergillaceae</taxon>
        <taxon>Penicillium</taxon>
    </lineage>
</organism>
<dbReference type="Proteomes" id="UP001148312">
    <property type="component" value="Unassembled WGS sequence"/>
</dbReference>
<feature type="compositionally biased region" description="Polar residues" evidence="3">
    <location>
        <begin position="544"/>
        <end position="558"/>
    </location>
</feature>
<evidence type="ECO:0000313" key="6">
    <source>
        <dbReference type="Proteomes" id="UP001148312"/>
    </source>
</evidence>
<dbReference type="RefSeq" id="XP_056786687.1">
    <property type="nucleotide sequence ID" value="XM_056938305.1"/>
</dbReference>
<dbReference type="InterPro" id="IPR015915">
    <property type="entry name" value="Kelch-typ_b-propeller"/>
</dbReference>
<gene>
    <name evidence="5" type="ORF">N7539_008710</name>
</gene>
<comment type="caution">
    <text evidence="5">The sequence shown here is derived from an EMBL/GenBank/DDBJ whole genome shotgun (WGS) entry which is preliminary data.</text>
</comment>
<reference evidence="5" key="1">
    <citation type="submission" date="2022-12" db="EMBL/GenBank/DDBJ databases">
        <authorList>
            <person name="Petersen C."/>
        </authorList>
    </citation>
    <scope>NUCLEOTIDE SEQUENCE</scope>
    <source>
        <strain evidence="5">IBT 30728</strain>
    </source>
</reference>
<evidence type="ECO:0000256" key="2">
    <source>
        <dbReference type="ARBA" id="ARBA00022737"/>
    </source>
</evidence>
<keyword evidence="4" id="KW-0732">Signal</keyword>
<feature type="chain" id="PRO_5040941716" evidence="4">
    <location>
        <begin position="24"/>
        <end position="567"/>
    </location>
</feature>